<organism evidence="3">
    <name type="scientific">Kwoniella pini CBS 10737</name>
    <dbReference type="NCBI Taxonomy" id="1296096"/>
    <lineage>
        <taxon>Eukaryota</taxon>
        <taxon>Fungi</taxon>
        <taxon>Dikarya</taxon>
        <taxon>Basidiomycota</taxon>
        <taxon>Agaricomycotina</taxon>
        <taxon>Tremellomycetes</taxon>
        <taxon>Tremellales</taxon>
        <taxon>Cryptococcaceae</taxon>
        <taxon>Kwoniella</taxon>
    </lineage>
</organism>
<dbReference type="KEGG" id="kpin:30174214"/>
<feature type="compositionally biased region" description="Low complexity" evidence="1">
    <location>
        <begin position="415"/>
        <end position="425"/>
    </location>
</feature>
<dbReference type="PANTHER" id="PTHR11188:SF17">
    <property type="entry name" value="FI21816P1"/>
    <property type="match status" value="1"/>
</dbReference>
<feature type="compositionally biased region" description="Basic residues" evidence="1">
    <location>
        <begin position="615"/>
        <end position="625"/>
    </location>
</feature>
<dbReference type="GO" id="GO:0031625">
    <property type="term" value="F:ubiquitin protein ligase binding"/>
    <property type="evidence" value="ECO:0007669"/>
    <property type="project" value="TreeGrafter"/>
</dbReference>
<evidence type="ECO:0000313" key="4">
    <source>
        <dbReference type="EMBL" id="WWC73545.1"/>
    </source>
</evidence>
<dbReference type="RefSeq" id="XP_019009198.1">
    <property type="nucleotide sequence ID" value="XM_019157558.1"/>
</dbReference>
<keyword evidence="5" id="KW-1185">Reference proteome</keyword>
<reference evidence="3" key="3">
    <citation type="submission" date="2016-07" db="EMBL/GenBank/DDBJ databases">
        <title>Evolution of pathogenesis and genome organization in the Tremellales.</title>
        <authorList>
            <person name="Cuomo C."/>
            <person name="Litvintseva A."/>
            <person name="Heitman J."/>
            <person name="Chen Y."/>
            <person name="Sun S."/>
            <person name="Springer D."/>
            <person name="Dromer F."/>
            <person name="Young S."/>
            <person name="Zeng Q."/>
            <person name="Chapman S."/>
            <person name="Gujja S."/>
            <person name="Saif S."/>
            <person name="Birren B."/>
        </authorList>
    </citation>
    <scope>NUCLEOTIDE SEQUENCE</scope>
    <source>
        <strain evidence="3">CBS 10737</strain>
    </source>
</reference>
<accession>A0A1B9HXH5</accession>
<feature type="compositionally biased region" description="Polar residues" evidence="1">
    <location>
        <begin position="448"/>
        <end position="473"/>
    </location>
</feature>
<dbReference type="EMBL" id="KI894014">
    <property type="protein sequence ID" value="OCF47979.1"/>
    <property type="molecule type" value="Genomic_DNA"/>
</dbReference>
<evidence type="ECO:0000256" key="1">
    <source>
        <dbReference type="SAM" id="MobiDB-lite"/>
    </source>
</evidence>
<feature type="compositionally biased region" description="Polar residues" evidence="1">
    <location>
        <begin position="553"/>
        <end position="582"/>
    </location>
</feature>
<dbReference type="GO" id="GO:0070086">
    <property type="term" value="P:ubiquitin-dependent endocytosis"/>
    <property type="evidence" value="ECO:0007669"/>
    <property type="project" value="TreeGrafter"/>
</dbReference>
<feature type="compositionally biased region" description="Basic and acidic residues" evidence="1">
    <location>
        <begin position="605"/>
        <end position="614"/>
    </location>
</feature>
<gene>
    <name evidence="3" type="ORF">I206_05845</name>
    <name evidence="4" type="ORF">I206_107517</name>
</gene>
<dbReference type="GO" id="GO:0030674">
    <property type="term" value="F:protein-macromolecule adaptor activity"/>
    <property type="evidence" value="ECO:0007669"/>
    <property type="project" value="TreeGrafter"/>
</dbReference>
<dbReference type="InterPro" id="IPR011021">
    <property type="entry name" value="Arrestin-like_N"/>
</dbReference>
<dbReference type="PANTHER" id="PTHR11188">
    <property type="entry name" value="ARRESTIN DOMAIN CONTAINING PROTEIN"/>
    <property type="match status" value="1"/>
</dbReference>
<feature type="compositionally biased region" description="Polar residues" evidence="1">
    <location>
        <begin position="194"/>
        <end position="210"/>
    </location>
</feature>
<dbReference type="AlphaFoldDB" id="A0A1B9HXH5"/>
<dbReference type="GeneID" id="30174214"/>
<proteinExistence type="predicted"/>
<dbReference type="EMBL" id="CP144529">
    <property type="protein sequence ID" value="WWC73545.1"/>
    <property type="molecule type" value="Genomic_DNA"/>
</dbReference>
<feature type="compositionally biased region" description="Low complexity" evidence="1">
    <location>
        <begin position="474"/>
        <end position="494"/>
    </location>
</feature>
<dbReference type="SUPFAM" id="SSF81296">
    <property type="entry name" value="E set domains"/>
    <property type="match status" value="1"/>
</dbReference>
<feature type="compositionally biased region" description="Basic and acidic residues" evidence="1">
    <location>
        <begin position="344"/>
        <end position="353"/>
    </location>
</feature>
<protein>
    <submittedName>
        <fullName evidence="3">Cyclin binding protein</fullName>
    </submittedName>
</protein>
<feature type="region of interest" description="Disordered" evidence="1">
    <location>
        <begin position="104"/>
        <end position="428"/>
    </location>
</feature>
<dbReference type="Proteomes" id="UP000094020">
    <property type="component" value="Chromosome 11"/>
</dbReference>
<evidence type="ECO:0000313" key="3">
    <source>
        <dbReference type="EMBL" id="OCF47979.1"/>
    </source>
</evidence>
<feature type="compositionally biased region" description="Basic and acidic residues" evidence="1">
    <location>
        <begin position="268"/>
        <end position="279"/>
    </location>
</feature>
<feature type="compositionally biased region" description="Low complexity" evidence="1">
    <location>
        <begin position="1097"/>
        <end position="1109"/>
    </location>
</feature>
<feature type="compositionally biased region" description="Polar residues" evidence="1">
    <location>
        <begin position="1074"/>
        <end position="1096"/>
    </location>
</feature>
<reference evidence="3" key="1">
    <citation type="submission" date="2013-07" db="EMBL/GenBank/DDBJ databases">
        <title>The Genome Sequence of Cryptococcus pinus CBS10737.</title>
        <authorList>
            <consortium name="The Broad Institute Genome Sequencing Platform"/>
            <person name="Cuomo C."/>
            <person name="Litvintseva A."/>
            <person name="Chen Y."/>
            <person name="Heitman J."/>
            <person name="Sun S."/>
            <person name="Springer D."/>
            <person name="Dromer F."/>
            <person name="Young S.K."/>
            <person name="Zeng Q."/>
            <person name="Gargeya S."/>
            <person name="Fitzgerald M."/>
            <person name="Abouelleil A."/>
            <person name="Alvarado L."/>
            <person name="Berlin A.M."/>
            <person name="Chapman S.B."/>
            <person name="Dewar J."/>
            <person name="Goldberg J."/>
            <person name="Griggs A."/>
            <person name="Gujja S."/>
            <person name="Hansen M."/>
            <person name="Howarth C."/>
            <person name="Imamovic A."/>
            <person name="Larimer J."/>
            <person name="McCowan C."/>
            <person name="Murphy C."/>
            <person name="Pearson M."/>
            <person name="Priest M."/>
            <person name="Roberts A."/>
            <person name="Saif S."/>
            <person name="Shea T."/>
            <person name="Sykes S."/>
            <person name="Wortman J."/>
            <person name="Nusbaum C."/>
            <person name="Birren B."/>
        </authorList>
    </citation>
    <scope>NUCLEOTIDE SEQUENCE [LARGE SCALE GENOMIC DNA]</scope>
    <source>
        <strain evidence="3">CBS 10737</strain>
    </source>
</reference>
<feature type="compositionally biased region" description="Low complexity" evidence="1">
    <location>
        <begin position="1200"/>
        <end position="1210"/>
    </location>
</feature>
<dbReference type="STRING" id="1296096.A0A1B9HXH5"/>
<dbReference type="InterPro" id="IPR011022">
    <property type="entry name" value="Arrestin_C-like"/>
</dbReference>
<dbReference type="GO" id="GO:0005829">
    <property type="term" value="C:cytosol"/>
    <property type="evidence" value="ECO:0007669"/>
    <property type="project" value="TreeGrafter"/>
</dbReference>
<feature type="compositionally biased region" description="Acidic residues" evidence="1">
    <location>
        <begin position="126"/>
        <end position="135"/>
    </location>
</feature>
<reference evidence="4" key="2">
    <citation type="submission" date="2013-07" db="EMBL/GenBank/DDBJ databases">
        <authorList>
            <consortium name="The Broad Institute Genome Sequencing Platform"/>
            <person name="Cuomo C."/>
            <person name="Litvintseva A."/>
            <person name="Chen Y."/>
            <person name="Heitman J."/>
            <person name="Sun S."/>
            <person name="Springer D."/>
            <person name="Dromer F."/>
            <person name="Young S.K."/>
            <person name="Zeng Q."/>
            <person name="Gargeya S."/>
            <person name="Fitzgerald M."/>
            <person name="Abouelleil A."/>
            <person name="Alvarado L."/>
            <person name="Berlin A.M."/>
            <person name="Chapman S.B."/>
            <person name="Dewar J."/>
            <person name="Goldberg J."/>
            <person name="Griggs A."/>
            <person name="Gujja S."/>
            <person name="Hansen M."/>
            <person name="Howarth C."/>
            <person name="Imamovic A."/>
            <person name="Larimer J."/>
            <person name="McCowan C."/>
            <person name="Murphy C."/>
            <person name="Pearson M."/>
            <person name="Priest M."/>
            <person name="Roberts A."/>
            <person name="Saif S."/>
            <person name="Shea T."/>
            <person name="Sykes S."/>
            <person name="Wortman J."/>
            <person name="Nusbaum C."/>
            <person name="Birren B."/>
        </authorList>
    </citation>
    <scope>NUCLEOTIDE SEQUENCE</scope>
    <source>
        <strain evidence="4">CBS 10737</strain>
    </source>
</reference>
<dbReference type="InterPro" id="IPR014756">
    <property type="entry name" value="Ig_E-set"/>
</dbReference>
<feature type="domain" description="Arrestin C-terminal-like" evidence="2">
    <location>
        <begin position="838"/>
        <end position="1043"/>
    </location>
</feature>
<dbReference type="GO" id="GO:0005886">
    <property type="term" value="C:plasma membrane"/>
    <property type="evidence" value="ECO:0007669"/>
    <property type="project" value="TreeGrafter"/>
</dbReference>
<dbReference type="Gene3D" id="2.60.40.640">
    <property type="match status" value="2"/>
</dbReference>
<feature type="region of interest" description="Disordered" evidence="1">
    <location>
        <begin position="1194"/>
        <end position="1242"/>
    </location>
</feature>
<dbReference type="SMART" id="SM01017">
    <property type="entry name" value="Arrestin_C"/>
    <property type="match status" value="1"/>
</dbReference>
<sequence length="1242" mass="135661">MPKNNGPLQIRLTEPVIFLKGPSTGLDFRGRPQAVRQDGQPAMVRGLLTLRLSKPTRIRSISIKLEGKARTEWPEGIGSKRMDTSEEHIILSEQTTFFNAVHQDSSRSRSARRAMSVGPGVRVGNEDEDLYDDQELNGVPRDGDDLDDWLDIGRPRGVGTRSMIRSNSAMPGTHDSHSWHRDGFSRRSSFEIPQPQSTRTSNLDLSNLNIQERGPSPAYTPHASPPRHSIGLPPSRPSSLRQSNPATSSREPALSPIVSAAPSQNPSERGDSAEAEQRRAAHTQGTPLATEPVQEGHVWSPSLPLNGSAVEEEEYDFANPSSALRPILNPARSSHNSTGGGEVRFQDPPEDRSSGSATEDTEFRGLGSSETTGAEATHRTPLATDDASVPPPSAAPSSARGTRAASIRTMNSQGSASSASLALSSHDTTVAEAHPTGVQAVSVVNTAHNTPVNSAPPSIRQRSSTDTLANATHTSGNESSSPSASRRTSTISRSNRQVSETSVNNLARQDSQPSITRQGRTTRTGSASTIVESPGAISSASHVNLPSALRNASRGTRTASGTPSLSSAPSLQHLRNSSSTPREPSEDGRGRKSSKFSLAATLRGISRDVKDSFQHHGRGSSKSRSRMPSPERAGDSGFIDRPPLPNPSSSNNSLRTSRQGSTSGFNDSTSGRAGSRQPPYSGSEDFQPPYGRGGAGSASTNRRSRSRDRTPSTARARNDEERSRSRARGRHMGMKVLTDKLGLGEHDDNNHGHGEDVHNWKEFRKGTYNYPISFPIPVTAPPTIHAEFGTVSYKLKASVIRVGALTPNLTEDMEITMIAQPQEDDMEETENVIVERQWEEQMRYQITLGGKAFPIAGTVPISIRLMPLLKCKIHRLTVALEEKTDYYAQERKVARHETPKRFVLLFIKQPDHKERIEPLLPIISDDPNAAEQSPVAEMARQAVINNPNPDVFDLERDPNDSMYAQLMEPTGPWHLEKELHVPDCTSKIKFTTKHDQTNITVGHWLKVTIRVERGDDEALDSKGRRKQFDIIIETPIKILDCRVNSQWNSLPTYSVFSRGIMSTPGVCSVHGTKNSGNISNSTRETNNLISTSSSTHQNNQINENSNNINRRNEQQGGNVIENGEDSLLERNIVYDRLMSGQQTETGEVPPSYGEAIQNSTTTTSSSSEFLRGRTRFNNNHNQNENDYQGILTSGIESRSRPGSQPQSRSVSRVRELEDNSSSGQITFSTRGSSGSRSRSRVR</sequence>
<dbReference type="InterPro" id="IPR050357">
    <property type="entry name" value="Arrestin_domain-protein"/>
</dbReference>
<dbReference type="InterPro" id="IPR014752">
    <property type="entry name" value="Arrestin-like_C"/>
</dbReference>
<feature type="compositionally biased region" description="Basic and acidic residues" evidence="1">
    <location>
        <begin position="174"/>
        <end position="189"/>
    </location>
</feature>
<feature type="compositionally biased region" description="Polar residues" evidence="1">
    <location>
        <begin position="495"/>
        <end position="544"/>
    </location>
</feature>
<evidence type="ECO:0000259" key="2">
    <source>
        <dbReference type="SMART" id="SM01017"/>
    </source>
</evidence>
<dbReference type="Pfam" id="PF02752">
    <property type="entry name" value="Arrestin_C"/>
    <property type="match status" value="1"/>
</dbReference>
<feature type="region of interest" description="Disordered" evidence="1">
    <location>
        <begin position="1142"/>
        <end position="1168"/>
    </location>
</feature>
<feature type="compositionally biased region" description="Polar residues" evidence="1">
    <location>
        <begin position="1219"/>
        <end position="1229"/>
    </location>
</feature>
<feature type="region of interest" description="Disordered" evidence="1">
    <location>
        <begin position="448"/>
        <end position="733"/>
    </location>
</feature>
<dbReference type="Pfam" id="PF00339">
    <property type="entry name" value="Arrestin_N"/>
    <property type="match status" value="1"/>
</dbReference>
<dbReference type="OrthoDB" id="2238745at2759"/>
<evidence type="ECO:0000313" key="5">
    <source>
        <dbReference type="Proteomes" id="UP000094020"/>
    </source>
</evidence>
<reference evidence="4" key="4">
    <citation type="submission" date="2024-02" db="EMBL/GenBank/DDBJ databases">
        <title>Comparative genomics of Cryptococcus and Kwoniella reveals pathogenesis evolution and contrasting modes of karyotype evolution via chromosome fusion or intercentromeric recombination.</title>
        <authorList>
            <person name="Coelho M.A."/>
            <person name="David-Palma M."/>
            <person name="Shea T."/>
            <person name="Bowers K."/>
            <person name="McGinley-Smith S."/>
            <person name="Mohammad A.W."/>
            <person name="Gnirke A."/>
            <person name="Yurkov A.M."/>
            <person name="Nowrousian M."/>
            <person name="Sun S."/>
            <person name="Cuomo C.A."/>
            <person name="Heitman J."/>
        </authorList>
    </citation>
    <scope>NUCLEOTIDE SEQUENCE</scope>
    <source>
        <strain evidence="4">CBS 10737</strain>
    </source>
</reference>
<feature type="region of interest" description="Disordered" evidence="1">
    <location>
        <begin position="1074"/>
        <end position="1118"/>
    </location>
</feature>
<name>A0A1B9HXH5_9TREE</name>
<feature type="compositionally biased region" description="Polar residues" evidence="1">
    <location>
        <begin position="655"/>
        <end position="672"/>
    </location>
</feature>